<dbReference type="RefSeq" id="WP_161073956.1">
    <property type="nucleotide sequence ID" value="NZ_CP086370.1"/>
</dbReference>
<dbReference type="Pfam" id="PF01047">
    <property type="entry name" value="MarR"/>
    <property type="match status" value="1"/>
</dbReference>
<dbReference type="InterPro" id="IPR039422">
    <property type="entry name" value="MarR/SlyA-like"/>
</dbReference>
<gene>
    <name evidence="2" type="ORF">GTP77_20250</name>
</gene>
<dbReference type="EMBL" id="WWCU01000025">
    <property type="protein sequence ID" value="MYN09659.1"/>
    <property type="molecule type" value="Genomic_DNA"/>
</dbReference>
<evidence type="ECO:0000259" key="1">
    <source>
        <dbReference type="PROSITE" id="PS50995"/>
    </source>
</evidence>
<comment type="caution">
    <text evidence="2">The sequence shown here is derived from an EMBL/GenBank/DDBJ whole genome shotgun (WGS) entry which is preliminary data.</text>
</comment>
<dbReference type="AlphaFoldDB" id="A0A7X4HEC6"/>
<dbReference type="PROSITE" id="PS50995">
    <property type="entry name" value="HTH_MARR_2"/>
    <property type="match status" value="1"/>
</dbReference>
<dbReference type="Gene3D" id="1.10.10.10">
    <property type="entry name" value="Winged helix-like DNA-binding domain superfamily/Winged helix DNA-binding domain"/>
    <property type="match status" value="1"/>
</dbReference>
<proteinExistence type="predicted"/>
<protein>
    <submittedName>
        <fullName evidence="2">MarR family transcriptional regulator</fullName>
    </submittedName>
</protein>
<dbReference type="InterPro" id="IPR036390">
    <property type="entry name" value="WH_DNA-bd_sf"/>
</dbReference>
<dbReference type="InterPro" id="IPR000835">
    <property type="entry name" value="HTH_MarR-typ"/>
</dbReference>
<organism evidence="2 3">
    <name type="scientific">Pseudoduganella aquatica</name>
    <dbReference type="NCBI Taxonomy" id="2660641"/>
    <lineage>
        <taxon>Bacteria</taxon>
        <taxon>Pseudomonadati</taxon>
        <taxon>Pseudomonadota</taxon>
        <taxon>Betaproteobacteria</taxon>
        <taxon>Burkholderiales</taxon>
        <taxon>Oxalobacteraceae</taxon>
        <taxon>Telluria group</taxon>
        <taxon>Pseudoduganella</taxon>
    </lineage>
</organism>
<dbReference type="PANTHER" id="PTHR33164">
    <property type="entry name" value="TRANSCRIPTIONAL REGULATOR, MARR FAMILY"/>
    <property type="match status" value="1"/>
</dbReference>
<dbReference type="SUPFAM" id="SSF46785">
    <property type="entry name" value="Winged helix' DNA-binding domain"/>
    <property type="match status" value="1"/>
</dbReference>
<reference evidence="2 3" key="1">
    <citation type="submission" date="2019-12" db="EMBL/GenBank/DDBJ databases">
        <title>Novel species isolated from a subtropical stream in China.</title>
        <authorList>
            <person name="Lu H."/>
        </authorList>
    </citation>
    <scope>NUCLEOTIDE SEQUENCE [LARGE SCALE GENOMIC DNA]</scope>
    <source>
        <strain evidence="2 3">FT127W</strain>
    </source>
</reference>
<dbReference type="SMART" id="SM00347">
    <property type="entry name" value="HTH_MARR"/>
    <property type="match status" value="1"/>
</dbReference>
<dbReference type="PANTHER" id="PTHR33164:SF105">
    <property type="entry name" value="TRANSCRIPTIONAL REPRESSOR PROTEIN-RELATED"/>
    <property type="match status" value="1"/>
</dbReference>
<dbReference type="Proteomes" id="UP000450676">
    <property type="component" value="Unassembled WGS sequence"/>
</dbReference>
<dbReference type="InterPro" id="IPR036388">
    <property type="entry name" value="WH-like_DNA-bd_sf"/>
</dbReference>
<dbReference type="GO" id="GO:0003700">
    <property type="term" value="F:DNA-binding transcription factor activity"/>
    <property type="evidence" value="ECO:0007669"/>
    <property type="project" value="InterPro"/>
</dbReference>
<dbReference type="GO" id="GO:0006950">
    <property type="term" value="P:response to stress"/>
    <property type="evidence" value="ECO:0007669"/>
    <property type="project" value="TreeGrafter"/>
</dbReference>
<feature type="domain" description="HTH marR-type" evidence="1">
    <location>
        <begin position="1"/>
        <end position="141"/>
    </location>
</feature>
<accession>A0A7X4HEC6</accession>
<keyword evidence="3" id="KW-1185">Reference proteome</keyword>
<name>A0A7X4HEC6_9BURK</name>
<sequence length="144" mass="15684">MSTADLDTPLCNCFALRQAARHVTSLYDRHLAPSGLATSQYSLLAHIRALPGIGMQQLSERMVMDRTSLVRAIKPLARDGYVLQAPDPENSRKLVFSLTAAGQAKFEEAHGYWAQAQAEYEAGVGAERAAALRAELRSLTQNGL</sequence>
<evidence type="ECO:0000313" key="2">
    <source>
        <dbReference type="EMBL" id="MYN09659.1"/>
    </source>
</evidence>
<evidence type="ECO:0000313" key="3">
    <source>
        <dbReference type="Proteomes" id="UP000450676"/>
    </source>
</evidence>